<evidence type="ECO:0000313" key="2">
    <source>
        <dbReference type="Proteomes" id="UP001432027"/>
    </source>
</evidence>
<evidence type="ECO:0000313" key="1">
    <source>
        <dbReference type="EMBL" id="GMS97803.1"/>
    </source>
</evidence>
<reference evidence="1" key="1">
    <citation type="submission" date="2023-10" db="EMBL/GenBank/DDBJ databases">
        <title>Genome assembly of Pristionchus species.</title>
        <authorList>
            <person name="Yoshida K."/>
            <person name="Sommer R.J."/>
        </authorList>
    </citation>
    <scope>NUCLEOTIDE SEQUENCE</scope>
    <source>
        <strain evidence="1">RS0144</strain>
    </source>
</reference>
<dbReference type="AlphaFoldDB" id="A0AAV5TUV4"/>
<comment type="caution">
    <text evidence="1">The sequence shown here is derived from an EMBL/GenBank/DDBJ whole genome shotgun (WGS) entry which is preliminary data.</text>
</comment>
<sequence>LLPPSISTTAMEEDAQRRTRTRWEECLLIMMNTPHVLSMVESSFTRCNSVGIEASEGQETGEKQNTPLSCVHLLMSISFSFSRL</sequence>
<dbReference type="EMBL" id="BTSX01000004">
    <property type="protein sequence ID" value="GMS97803.1"/>
    <property type="molecule type" value="Genomic_DNA"/>
</dbReference>
<feature type="non-terminal residue" evidence="1">
    <location>
        <position position="1"/>
    </location>
</feature>
<proteinExistence type="predicted"/>
<name>A0AAV5TUV4_9BILA</name>
<protein>
    <submittedName>
        <fullName evidence="1">Uncharacterized protein</fullName>
    </submittedName>
</protein>
<dbReference type="Proteomes" id="UP001432027">
    <property type="component" value="Unassembled WGS sequence"/>
</dbReference>
<feature type="non-terminal residue" evidence="1">
    <location>
        <position position="84"/>
    </location>
</feature>
<accession>A0AAV5TUV4</accession>
<organism evidence="1 2">
    <name type="scientific">Pristionchus entomophagus</name>
    <dbReference type="NCBI Taxonomy" id="358040"/>
    <lineage>
        <taxon>Eukaryota</taxon>
        <taxon>Metazoa</taxon>
        <taxon>Ecdysozoa</taxon>
        <taxon>Nematoda</taxon>
        <taxon>Chromadorea</taxon>
        <taxon>Rhabditida</taxon>
        <taxon>Rhabditina</taxon>
        <taxon>Diplogasteromorpha</taxon>
        <taxon>Diplogasteroidea</taxon>
        <taxon>Neodiplogasteridae</taxon>
        <taxon>Pristionchus</taxon>
    </lineage>
</organism>
<keyword evidence="2" id="KW-1185">Reference proteome</keyword>
<gene>
    <name evidence="1" type="ORF">PENTCL1PPCAC_19978</name>
</gene>